<proteinExistence type="predicted"/>
<evidence type="ECO:0000256" key="2">
    <source>
        <dbReference type="ARBA" id="ARBA00022679"/>
    </source>
</evidence>
<keyword evidence="2" id="KW-0808">Transferase</keyword>
<evidence type="ECO:0000256" key="3">
    <source>
        <dbReference type="ARBA" id="ARBA00022691"/>
    </source>
</evidence>
<evidence type="ECO:0008006" key="6">
    <source>
        <dbReference type="Google" id="ProtNLM"/>
    </source>
</evidence>
<accession>A0A8J2KPW7</accession>
<dbReference type="PANTHER" id="PTHR10259:SF11">
    <property type="entry name" value="THIOPURINE S-METHYLTRANSFERASE"/>
    <property type="match status" value="1"/>
</dbReference>
<dbReference type="EMBL" id="CAJVCH010385459">
    <property type="protein sequence ID" value="CAG7817082.1"/>
    <property type="molecule type" value="Genomic_DNA"/>
</dbReference>
<dbReference type="GO" id="GO:0032259">
    <property type="term" value="P:methylation"/>
    <property type="evidence" value="ECO:0007669"/>
    <property type="project" value="UniProtKB-KW"/>
</dbReference>
<evidence type="ECO:0000256" key="1">
    <source>
        <dbReference type="ARBA" id="ARBA00022603"/>
    </source>
</evidence>
<dbReference type="InterPro" id="IPR008854">
    <property type="entry name" value="TPMT"/>
</dbReference>
<keyword evidence="1" id="KW-0489">Methyltransferase</keyword>
<reference evidence="4" key="1">
    <citation type="submission" date="2021-06" db="EMBL/GenBank/DDBJ databases">
        <authorList>
            <person name="Hodson N. C."/>
            <person name="Mongue J. A."/>
            <person name="Jaron S. K."/>
        </authorList>
    </citation>
    <scope>NUCLEOTIDE SEQUENCE</scope>
</reference>
<keyword evidence="3" id="KW-0949">S-adenosyl-L-methionine</keyword>
<sequence length="201" mass="23521">MGSIAELSKVSYWEKRYSEKQTQWYLSEAHDSLVKYMPLLASENSVKKFFLPLCGKSKDIPYLLSLGHRVFGIEGALQPILELEKENSLKLNFDKERSIYFTDDHQLEIYFGDIFACPIEQYGPFDCIWDRASFVALDYSTRPAYVEVMRRSVLRGDGSYHDFKYLFQAYNYDKSLYPGPPTSVDWKDMEQCFGDWADIKE</sequence>
<evidence type="ECO:0000313" key="5">
    <source>
        <dbReference type="Proteomes" id="UP000708208"/>
    </source>
</evidence>
<protein>
    <recommendedName>
        <fullName evidence="6">Thiopurine S-methyltransferase</fullName>
    </recommendedName>
</protein>
<dbReference type="Pfam" id="PF05724">
    <property type="entry name" value="TPMT"/>
    <property type="match status" value="1"/>
</dbReference>
<evidence type="ECO:0000313" key="4">
    <source>
        <dbReference type="EMBL" id="CAG7817082.1"/>
    </source>
</evidence>
<dbReference type="PROSITE" id="PS51585">
    <property type="entry name" value="SAM_MT_TPMT"/>
    <property type="match status" value="1"/>
</dbReference>
<comment type="caution">
    <text evidence="4">The sequence shown here is derived from an EMBL/GenBank/DDBJ whole genome shotgun (WGS) entry which is preliminary data.</text>
</comment>
<keyword evidence="5" id="KW-1185">Reference proteome</keyword>
<dbReference type="Proteomes" id="UP000708208">
    <property type="component" value="Unassembled WGS sequence"/>
</dbReference>
<dbReference type="PANTHER" id="PTHR10259">
    <property type="entry name" value="THIOPURINE S-METHYLTRANSFERASE"/>
    <property type="match status" value="1"/>
</dbReference>
<feature type="non-terminal residue" evidence="4">
    <location>
        <position position="1"/>
    </location>
</feature>
<gene>
    <name evidence="4" type="ORF">AFUS01_LOCUS27667</name>
</gene>
<organism evidence="4 5">
    <name type="scientific">Allacma fusca</name>
    <dbReference type="NCBI Taxonomy" id="39272"/>
    <lineage>
        <taxon>Eukaryota</taxon>
        <taxon>Metazoa</taxon>
        <taxon>Ecdysozoa</taxon>
        <taxon>Arthropoda</taxon>
        <taxon>Hexapoda</taxon>
        <taxon>Collembola</taxon>
        <taxon>Symphypleona</taxon>
        <taxon>Sminthuridae</taxon>
        <taxon>Allacma</taxon>
    </lineage>
</organism>
<name>A0A8J2KPW7_9HEXA</name>
<dbReference type="AlphaFoldDB" id="A0A8J2KPW7"/>
<dbReference type="OrthoDB" id="276151at2759"/>
<dbReference type="GO" id="GO:0008119">
    <property type="term" value="F:thiopurine S-methyltransferase activity"/>
    <property type="evidence" value="ECO:0007669"/>
    <property type="project" value="TreeGrafter"/>
</dbReference>